<keyword evidence="2" id="KW-1185">Reference proteome</keyword>
<evidence type="ECO:0000313" key="1">
    <source>
        <dbReference type="EMBL" id="CAB4046337.1"/>
    </source>
</evidence>
<dbReference type="Proteomes" id="UP001152795">
    <property type="component" value="Unassembled WGS sequence"/>
</dbReference>
<accession>A0A7D9MGX6</accession>
<feature type="non-terminal residue" evidence="1">
    <location>
        <position position="88"/>
    </location>
</feature>
<evidence type="ECO:0000313" key="2">
    <source>
        <dbReference type="Proteomes" id="UP001152795"/>
    </source>
</evidence>
<comment type="caution">
    <text evidence="1">The sequence shown here is derived from an EMBL/GenBank/DDBJ whole genome shotgun (WGS) entry which is preliminary data.</text>
</comment>
<dbReference type="AlphaFoldDB" id="A0A7D9MGX6"/>
<organism evidence="1 2">
    <name type="scientific">Paramuricea clavata</name>
    <name type="common">Red gorgonian</name>
    <name type="synonym">Violescent sea-whip</name>
    <dbReference type="NCBI Taxonomy" id="317549"/>
    <lineage>
        <taxon>Eukaryota</taxon>
        <taxon>Metazoa</taxon>
        <taxon>Cnidaria</taxon>
        <taxon>Anthozoa</taxon>
        <taxon>Octocorallia</taxon>
        <taxon>Malacalcyonacea</taxon>
        <taxon>Plexauridae</taxon>
        <taxon>Paramuricea</taxon>
    </lineage>
</organism>
<dbReference type="OrthoDB" id="8063979at2759"/>
<proteinExistence type="predicted"/>
<name>A0A7D9MGX6_PARCT</name>
<sequence>MDELERLMTLPQFQYSSVVDYITGERVRAALQSFSPYKSAGPDGLPPVALQALGKKARGLLVEIYRYSVGSAWVPEMWKKMRVVFIPK</sequence>
<dbReference type="EMBL" id="CACRXK020050347">
    <property type="protein sequence ID" value="CAB4046337.1"/>
    <property type="molecule type" value="Genomic_DNA"/>
</dbReference>
<protein>
    <submittedName>
        <fullName evidence="1">Uncharacterized protein</fullName>
    </submittedName>
</protein>
<reference evidence="1" key="1">
    <citation type="submission" date="2020-04" db="EMBL/GenBank/DDBJ databases">
        <authorList>
            <person name="Alioto T."/>
            <person name="Alioto T."/>
            <person name="Gomez Garrido J."/>
        </authorList>
    </citation>
    <scope>NUCLEOTIDE SEQUENCE</scope>
    <source>
        <strain evidence="1">A484AB</strain>
    </source>
</reference>
<gene>
    <name evidence="1" type="ORF">PACLA_8A031274</name>
</gene>